<gene>
    <name evidence="2" type="ORF">SAMN05444695_104275</name>
</gene>
<sequence length="216" mass="22309">MRVRLPTSAVPRLGISLLLGLAVGAVGALTASAALGALAGIAAAAAAFVAAGWAVLWPMGPEDTHRNIRREDFSPLTDELVVVAAASGGLGGIVALQVAGGSQAGATQAAAALFGVFMTWACLHLMYATRYAFLYYEGAGDPAAKGGIDFNSTDPPAFRDFFYFSYNLGMTYQVSDTDVSSREIRAVTLRHCLLSYVFGAVILATAINLVAGIVTG</sequence>
<dbReference type="OrthoDB" id="64737at2"/>
<dbReference type="EMBL" id="FNDN01000004">
    <property type="protein sequence ID" value="SDI00347.1"/>
    <property type="molecule type" value="Genomic_DNA"/>
</dbReference>
<feature type="transmembrane region" description="Helical" evidence="1">
    <location>
        <begin position="80"/>
        <end position="100"/>
    </location>
</feature>
<keyword evidence="1" id="KW-1133">Transmembrane helix</keyword>
<protein>
    <submittedName>
        <fullName evidence="2">Uncharacterized membrane protein</fullName>
    </submittedName>
</protein>
<feature type="transmembrane region" description="Helical" evidence="1">
    <location>
        <begin position="193"/>
        <end position="214"/>
    </location>
</feature>
<reference evidence="2 3" key="1">
    <citation type="submission" date="2016-10" db="EMBL/GenBank/DDBJ databases">
        <authorList>
            <person name="de Groot N.N."/>
        </authorList>
    </citation>
    <scope>NUCLEOTIDE SEQUENCE [LARGE SCALE GENOMIC DNA]</scope>
    <source>
        <strain evidence="2 3">DSM 44892</strain>
    </source>
</reference>
<proteinExistence type="predicted"/>
<feature type="transmembrane region" description="Helical" evidence="1">
    <location>
        <begin position="38"/>
        <end position="59"/>
    </location>
</feature>
<evidence type="ECO:0000313" key="2">
    <source>
        <dbReference type="EMBL" id="SDI00347.1"/>
    </source>
</evidence>
<dbReference type="RefSeq" id="WP_072737039.1">
    <property type="nucleotide sequence ID" value="NZ_CP048813.1"/>
</dbReference>
<keyword evidence="1" id="KW-0812">Transmembrane</keyword>
<evidence type="ECO:0000313" key="3">
    <source>
        <dbReference type="Proteomes" id="UP000183263"/>
    </source>
</evidence>
<dbReference type="Proteomes" id="UP000183263">
    <property type="component" value="Unassembled WGS sequence"/>
</dbReference>
<dbReference type="Pfam" id="PF07077">
    <property type="entry name" value="DUF1345"/>
    <property type="match status" value="1"/>
</dbReference>
<evidence type="ECO:0000256" key="1">
    <source>
        <dbReference type="SAM" id="Phobius"/>
    </source>
</evidence>
<organism evidence="2 3">
    <name type="scientific">Rhodococcus triatomae</name>
    <dbReference type="NCBI Taxonomy" id="300028"/>
    <lineage>
        <taxon>Bacteria</taxon>
        <taxon>Bacillati</taxon>
        <taxon>Actinomycetota</taxon>
        <taxon>Actinomycetes</taxon>
        <taxon>Mycobacteriales</taxon>
        <taxon>Nocardiaceae</taxon>
        <taxon>Rhodococcus</taxon>
    </lineage>
</organism>
<feature type="transmembrane region" description="Helical" evidence="1">
    <location>
        <begin position="106"/>
        <end position="127"/>
    </location>
</feature>
<accession>A0A1G8H128</accession>
<dbReference type="AlphaFoldDB" id="A0A1G8H128"/>
<name>A0A1G8H128_9NOCA</name>
<dbReference type="InterPro" id="IPR009781">
    <property type="entry name" value="DUF1345"/>
</dbReference>
<keyword evidence="1" id="KW-0472">Membrane</keyword>
<keyword evidence="3" id="KW-1185">Reference proteome</keyword>